<dbReference type="EMBL" id="CP013652">
    <property type="protein sequence ID" value="ALS22766.1"/>
    <property type="molecule type" value="Genomic_DNA"/>
</dbReference>
<organism evidence="1 2">
    <name type="scientific">Paenibacillus naphthalenovorans</name>
    <dbReference type="NCBI Taxonomy" id="162209"/>
    <lineage>
        <taxon>Bacteria</taxon>
        <taxon>Bacillati</taxon>
        <taxon>Bacillota</taxon>
        <taxon>Bacilli</taxon>
        <taxon>Bacillales</taxon>
        <taxon>Paenibacillaceae</taxon>
        <taxon>Paenibacillus</taxon>
    </lineage>
</organism>
<dbReference type="KEGG" id="pnp:IJ22_23930"/>
<name>A0A0U2W8I6_9BACL</name>
<reference evidence="1 2" key="2">
    <citation type="journal article" date="2016" name="Genome Announc.">
        <title>Complete Genome Sequences of Two Interactive Moderate Thermophiles, Paenibacillus napthalenovorans 32O-Y and Paenibacillus sp. 32O-W.</title>
        <authorList>
            <person name="Butler R.R.III."/>
            <person name="Wang J."/>
            <person name="Stark B.C."/>
            <person name="Pombert J.F."/>
        </authorList>
    </citation>
    <scope>NUCLEOTIDE SEQUENCE [LARGE SCALE GENOMIC DNA]</scope>
    <source>
        <strain evidence="1 2">32O-Y</strain>
    </source>
</reference>
<dbReference type="Proteomes" id="UP000061660">
    <property type="component" value="Chromosome"/>
</dbReference>
<accession>A0A0U2W8I6</accession>
<dbReference type="STRING" id="162209.IJ22_23930"/>
<dbReference type="AlphaFoldDB" id="A0A0U2W8I6"/>
<keyword evidence="2" id="KW-1185">Reference proteome</keyword>
<evidence type="ECO:0000313" key="1">
    <source>
        <dbReference type="EMBL" id="ALS22766.1"/>
    </source>
</evidence>
<protein>
    <submittedName>
        <fullName evidence="1">Uncharacterized protein</fullName>
    </submittedName>
</protein>
<gene>
    <name evidence="1" type="ORF">IJ22_23930</name>
</gene>
<evidence type="ECO:0000313" key="2">
    <source>
        <dbReference type="Proteomes" id="UP000061660"/>
    </source>
</evidence>
<sequence>MKTYVGNGQLRLVGKAWEVRQYLKMMLGTLSADQPLTAFLNARSAAELKNRLIRPVCPVHTSIADRQRKRHRKLLQKTKGLHVIPFPSK</sequence>
<proteinExistence type="predicted"/>
<dbReference type="RefSeq" id="WP_074726787.1">
    <property type="nucleotide sequence ID" value="NZ_BJCS01000001.1"/>
</dbReference>
<reference evidence="2" key="1">
    <citation type="submission" date="2015-12" db="EMBL/GenBank/DDBJ databases">
        <title>Complete genome sequences of two moderately thermophilic Paenibacillus species.</title>
        <authorList>
            <person name="Butler R.III."/>
            <person name="Wang J."/>
            <person name="Stark B.C."/>
            <person name="Pombert J.-F."/>
        </authorList>
    </citation>
    <scope>NUCLEOTIDE SEQUENCE [LARGE SCALE GENOMIC DNA]</scope>
    <source>
        <strain evidence="2">32O-Y</strain>
    </source>
</reference>
<dbReference type="OrthoDB" id="2990038at2"/>
<dbReference type="Pfam" id="PF13072">
    <property type="entry name" value="MciZ"/>
    <property type="match status" value="1"/>
</dbReference>
<dbReference type="InterPro" id="IPR025177">
    <property type="entry name" value="MciZ"/>
</dbReference>